<organism evidence="1 2">
    <name type="scientific">Rickettsia monacensis</name>
    <dbReference type="NCBI Taxonomy" id="109232"/>
    <lineage>
        <taxon>Bacteria</taxon>
        <taxon>Pseudomonadati</taxon>
        <taxon>Pseudomonadota</taxon>
        <taxon>Alphaproteobacteria</taxon>
        <taxon>Rickettsiales</taxon>
        <taxon>Rickettsiaceae</taxon>
        <taxon>Rickettsieae</taxon>
        <taxon>Rickettsia</taxon>
        <taxon>spotted fever group</taxon>
    </lineage>
</organism>
<evidence type="ECO:0000313" key="2">
    <source>
        <dbReference type="Proteomes" id="UP000018149"/>
    </source>
</evidence>
<accession>A0A0B7J5X5</accession>
<dbReference type="Proteomes" id="UP000018149">
    <property type="component" value="Chromosome I"/>
</dbReference>
<gene>
    <name evidence="1" type="ORF">RMONA_07585</name>
</gene>
<protein>
    <submittedName>
        <fullName evidence="1">Uncharacterized protein</fullName>
    </submittedName>
</protein>
<reference evidence="1 2" key="1">
    <citation type="submission" date="2015-01" db="EMBL/GenBank/DDBJ databases">
        <title>Draft genome sequence of Rickettsia monacensis strain IrR/Munich.</title>
        <authorList>
            <person name="Felsheim R.F."/>
            <person name="Johnson S.L."/>
            <person name="Kurtti T.J."/>
            <person name="Munderloh U.G."/>
        </authorList>
    </citation>
    <scope>NUCLEOTIDE SEQUENCE [LARGE SCALE GENOMIC DNA]</scope>
    <source>
        <strain evidence="1 2">IrR/Munich</strain>
    </source>
</reference>
<dbReference type="RefSeq" id="WP_023508059.1">
    <property type="nucleotide sequence ID" value="NZ_LN794217.1"/>
</dbReference>
<dbReference type="HOGENOM" id="CLU_2668708_0_0_5"/>
<dbReference type="AlphaFoldDB" id="A0A0B7J5X5"/>
<proteinExistence type="predicted"/>
<dbReference type="STRING" id="109232.RMONA_07585"/>
<sequence>MSDIPKLDDYYYRFLQNILLKTLEQNKAAETYLLQKDFNSALNKIKNVNEQLEEYSSILSLLKVIKTHFIDKKIYNLSTV</sequence>
<keyword evidence="2" id="KW-1185">Reference proteome</keyword>
<dbReference type="KEGG" id="rmc:RMONA_07585"/>
<name>A0A0B7J5X5_9RICK</name>
<dbReference type="EMBL" id="LN794217">
    <property type="protein sequence ID" value="CEO17868.1"/>
    <property type="molecule type" value="Genomic_DNA"/>
</dbReference>
<evidence type="ECO:0000313" key="1">
    <source>
        <dbReference type="EMBL" id="CEO17868.1"/>
    </source>
</evidence>